<dbReference type="Proteomes" id="UP001307889">
    <property type="component" value="Chromosome 9"/>
</dbReference>
<feature type="compositionally biased region" description="Basic residues" evidence="1">
    <location>
        <begin position="52"/>
        <end position="63"/>
    </location>
</feature>
<accession>A0ABN7B4X1</accession>
<evidence type="ECO:0000256" key="1">
    <source>
        <dbReference type="SAM" id="MobiDB-lite"/>
    </source>
</evidence>
<reference evidence="2 3" key="1">
    <citation type="submission" date="2023-09" db="EMBL/GenBank/DDBJ databases">
        <title>Nesidiocoris tenuis whole genome shotgun sequence.</title>
        <authorList>
            <person name="Shibata T."/>
            <person name="Shimoda M."/>
            <person name="Kobayashi T."/>
            <person name="Uehara T."/>
        </authorList>
    </citation>
    <scope>NUCLEOTIDE SEQUENCE [LARGE SCALE GENOMIC DNA]</scope>
    <source>
        <strain evidence="2 3">Japan</strain>
    </source>
</reference>
<gene>
    <name evidence="2" type="ORF">NTJ_11022</name>
</gene>
<feature type="region of interest" description="Disordered" evidence="1">
    <location>
        <begin position="1"/>
        <end position="94"/>
    </location>
</feature>
<sequence length="94" mass="10559">MDEMRSKRVARSDDSESNHLKFDRVRSRPSLVNRRSSHCADGSGSCCTGLHAHGKARPRKRRRLPNDVAQSLTNVARNDSDGGFTRNNPLTVRQ</sequence>
<proteinExistence type="predicted"/>
<feature type="compositionally biased region" description="Polar residues" evidence="1">
    <location>
        <begin position="68"/>
        <end position="77"/>
    </location>
</feature>
<organism evidence="2 3">
    <name type="scientific">Nesidiocoris tenuis</name>
    <dbReference type="NCBI Taxonomy" id="355587"/>
    <lineage>
        <taxon>Eukaryota</taxon>
        <taxon>Metazoa</taxon>
        <taxon>Ecdysozoa</taxon>
        <taxon>Arthropoda</taxon>
        <taxon>Hexapoda</taxon>
        <taxon>Insecta</taxon>
        <taxon>Pterygota</taxon>
        <taxon>Neoptera</taxon>
        <taxon>Paraneoptera</taxon>
        <taxon>Hemiptera</taxon>
        <taxon>Heteroptera</taxon>
        <taxon>Panheteroptera</taxon>
        <taxon>Cimicomorpha</taxon>
        <taxon>Miridae</taxon>
        <taxon>Dicyphina</taxon>
        <taxon>Nesidiocoris</taxon>
    </lineage>
</organism>
<feature type="compositionally biased region" description="Basic and acidic residues" evidence="1">
    <location>
        <begin position="1"/>
        <end position="26"/>
    </location>
</feature>
<feature type="compositionally biased region" description="Polar residues" evidence="1">
    <location>
        <begin position="85"/>
        <end position="94"/>
    </location>
</feature>
<evidence type="ECO:0000313" key="3">
    <source>
        <dbReference type="Proteomes" id="UP001307889"/>
    </source>
</evidence>
<dbReference type="EMBL" id="AP028917">
    <property type="protein sequence ID" value="BES98206.1"/>
    <property type="molecule type" value="Genomic_DNA"/>
</dbReference>
<keyword evidence="3" id="KW-1185">Reference proteome</keyword>
<name>A0ABN7B4X1_9HEMI</name>
<evidence type="ECO:0000313" key="2">
    <source>
        <dbReference type="EMBL" id="BES98206.1"/>
    </source>
</evidence>
<protein>
    <submittedName>
        <fullName evidence="2">Uncharacterized protein</fullName>
    </submittedName>
</protein>